<dbReference type="RefSeq" id="WP_120118328.1">
    <property type="nucleotide sequence ID" value="NZ_QYTW02000030.1"/>
</dbReference>
<comment type="caution">
    <text evidence="1">The sequence shown here is derived from an EMBL/GenBank/DDBJ whole genome shotgun (WGS) entry which is preliminary data.</text>
</comment>
<protein>
    <submittedName>
        <fullName evidence="1">Uncharacterized protein</fullName>
    </submittedName>
</protein>
<name>A0A429X2U2_SIMTE</name>
<accession>A0A429X2U2</accession>
<dbReference type="Proteomes" id="UP000287296">
    <property type="component" value="Unassembled WGS sequence"/>
</dbReference>
<reference evidence="1 2" key="1">
    <citation type="submission" date="2018-12" db="EMBL/GenBank/DDBJ databases">
        <authorList>
            <person name="Sun L."/>
            <person name="Chen Z."/>
        </authorList>
    </citation>
    <scope>NUCLEOTIDE SEQUENCE [LARGE SCALE GENOMIC DNA]</scope>
    <source>
        <strain evidence="1 2">LMG 29736</strain>
    </source>
</reference>
<evidence type="ECO:0000313" key="2">
    <source>
        <dbReference type="Proteomes" id="UP000287296"/>
    </source>
</evidence>
<evidence type="ECO:0000313" key="1">
    <source>
        <dbReference type="EMBL" id="RST57681.1"/>
    </source>
</evidence>
<sequence>MSKGIDIPIKRAGFPVKIGEVEIWFDDRIEAISDFWDRDEKAREQLEELDEKIEKSQLKDIDETNVDREAYNSTFDFKKEELKIRYDSLLGEGTFEQIYSRYPDIRELMSIYEPLEEAIVEIVVDRMQTYEKERKKEFESKKKEYLKKKAKKK</sequence>
<gene>
    <name evidence="1" type="ORF">D5F11_021720</name>
</gene>
<dbReference type="EMBL" id="QYTW02000030">
    <property type="protein sequence ID" value="RST57681.1"/>
    <property type="molecule type" value="Genomic_DNA"/>
</dbReference>
<dbReference type="OrthoDB" id="2195230at2"/>
<dbReference type="AlphaFoldDB" id="A0A429X2U2"/>
<proteinExistence type="predicted"/>
<organism evidence="1 2">
    <name type="scientific">Siminovitchia terrae</name>
    <name type="common">Bacillus terrae</name>
    <dbReference type="NCBI Taxonomy" id="1914933"/>
    <lineage>
        <taxon>Bacteria</taxon>
        <taxon>Bacillati</taxon>
        <taxon>Bacillota</taxon>
        <taxon>Bacilli</taxon>
        <taxon>Bacillales</taxon>
        <taxon>Bacillaceae</taxon>
        <taxon>Siminovitchia</taxon>
    </lineage>
</organism>